<gene>
    <name evidence="2" type="ORF">GCM10009827_048170</name>
</gene>
<feature type="transmembrane region" description="Helical" evidence="1">
    <location>
        <begin position="180"/>
        <end position="200"/>
    </location>
</feature>
<keyword evidence="1" id="KW-0812">Transmembrane</keyword>
<protein>
    <submittedName>
        <fullName evidence="2">ABC transporter permease subunit</fullName>
    </submittedName>
</protein>
<dbReference type="PANTHER" id="PTHR37305:SF1">
    <property type="entry name" value="MEMBRANE PROTEIN"/>
    <property type="match status" value="1"/>
</dbReference>
<keyword evidence="3" id="KW-1185">Reference proteome</keyword>
<dbReference type="PANTHER" id="PTHR37305">
    <property type="entry name" value="INTEGRAL MEMBRANE PROTEIN-RELATED"/>
    <property type="match status" value="1"/>
</dbReference>
<keyword evidence="1" id="KW-0472">Membrane</keyword>
<dbReference type="Proteomes" id="UP001501470">
    <property type="component" value="Unassembled WGS sequence"/>
</dbReference>
<proteinExistence type="predicted"/>
<dbReference type="Pfam" id="PF12679">
    <property type="entry name" value="ABC2_membrane_2"/>
    <property type="match status" value="1"/>
</dbReference>
<dbReference type="EMBL" id="BAAAQD010000009">
    <property type="protein sequence ID" value="GAA1525803.1"/>
    <property type="molecule type" value="Genomic_DNA"/>
</dbReference>
<feature type="transmembrane region" description="Helical" evidence="1">
    <location>
        <begin position="64"/>
        <end position="85"/>
    </location>
</feature>
<feature type="transmembrane region" description="Helical" evidence="1">
    <location>
        <begin position="151"/>
        <end position="173"/>
    </location>
</feature>
<reference evidence="2 3" key="1">
    <citation type="journal article" date="2019" name="Int. J. Syst. Evol. Microbiol.">
        <title>The Global Catalogue of Microorganisms (GCM) 10K type strain sequencing project: providing services to taxonomists for standard genome sequencing and annotation.</title>
        <authorList>
            <consortium name="The Broad Institute Genomics Platform"/>
            <consortium name="The Broad Institute Genome Sequencing Center for Infectious Disease"/>
            <person name="Wu L."/>
            <person name="Ma J."/>
        </authorList>
    </citation>
    <scope>NUCLEOTIDE SEQUENCE [LARGE SCALE GENOMIC DNA]</scope>
    <source>
        <strain evidence="2 3">JCM 15933</strain>
    </source>
</reference>
<accession>A0ABN2AS54</accession>
<keyword evidence="1" id="KW-1133">Transmembrane helix</keyword>
<feature type="transmembrane region" description="Helical" evidence="1">
    <location>
        <begin position="234"/>
        <end position="255"/>
    </location>
</feature>
<evidence type="ECO:0000313" key="2">
    <source>
        <dbReference type="EMBL" id="GAA1525803.1"/>
    </source>
</evidence>
<comment type="caution">
    <text evidence="2">The sequence shown here is derived from an EMBL/GenBank/DDBJ whole genome shotgun (WGS) entry which is preliminary data.</text>
</comment>
<sequence length="260" mass="26436">MRLTFPRVLRSEWSKLLSLRSTWLTLGVMAVVTVGLAGAVGYGVHRSVLGGGGAPDVARAVSAGFLPVDFVVLVVGVFGVLQMTGEYGTGSIRSTLTAVPRRWPVVCAKAVAQATLTVPLMTVVCLGSFLVCQAFLGADGASLGDPQVPRAVAGAAAGLVLTGLLGLGVGTLLRHSAGAITALVAAMFVGPALLGAALPADRADDVMRFVPTVAAQAMYSVDGSGNPFKTFSPAVSALVLAGWVALLLLAGTLVLRRRDA</sequence>
<organism evidence="2 3">
    <name type="scientific">Dactylosporangium maewongense</name>
    <dbReference type="NCBI Taxonomy" id="634393"/>
    <lineage>
        <taxon>Bacteria</taxon>
        <taxon>Bacillati</taxon>
        <taxon>Actinomycetota</taxon>
        <taxon>Actinomycetes</taxon>
        <taxon>Micromonosporales</taxon>
        <taxon>Micromonosporaceae</taxon>
        <taxon>Dactylosporangium</taxon>
    </lineage>
</organism>
<dbReference type="RefSeq" id="WP_344504312.1">
    <property type="nucleotide sequence ID" value="NZ_BAAAQD010000009.1"/>
</dbReference>
<feature type="transmembrane region" description="Helical" evidence="1">
    <location>
        <begin position="106"/>
        <end position="131"/>
    </location>
</feature>
<feature type="transmembrane region" description="Helical" evidence="1">
    <location>
        <begin position="21"/>
        <end position="44"/>
    </location>
</feature>
<evidence type="ECO:0000313" key="3">
    <source>
        <dbReference type="Proteomes" id="UP001501470"/>
    </source>
</evidence>
<name>A0ABN2AS54_9ACTN</name>
<evidence type="ECO:0000256" key="1">
    <source>
        <dbReference type="SAM" id="Phobius"/>
    </source>
</evidence>